<accession>A0A2V1MYA3</accession>
<evidence type="ECO:0000313" key="2">
    <source>
        <dbReference type="Proteomes" id="UP000245080"/>
    </source>
</evidence>
<keyword evidence="2" id="KW-1185">Reference proteome</keyword>
<dbReference type="RefSeq" id="WP_109250607.1">
    <property type="nucleotide sequence ID" value="NZ_QCXQ01000003.1"/>
</dbReference>
<name>A0A2V1MYA3_9LACO</name>
<protein>
    <submittedName>
        <fullName evidence="1">Uncharacterized protein</fullName>
    </submittedName>
</protein>
<dbReference type="EMBL" id="QCXQ01000003">
    <property type="protein sequence ID" value="PWF99752.1"/>
    <property type="molecule type" value="Genomic_DNA"/>
</dbReference>
<dbReference type="AlphaFoldDB" id="A0A2V1MYA3"/>
<dbReference type="Proteomes" id="UP000245080">
    <property type="component" value="Unassembled WGS sequence"/>
</dbReference>
<proteinExistence type="predicted"/>
<reference evidence="1 2" key="1">
    <citation type="journal article" date="2018" name="Int. J. Syst. Evol. Microbiol.">
        <title>Lactobacillus bambusae sp. nov., isolated from a traditional fermented Ma-bamboo shoots of Taiwan.</title>
        <authorList>
            <person name="Wang L.-T."/>
        </authorList>
    </citation>
    <scope>NUCLEOTIDE SEQUENCE [LARGE SCALE GENOMIC DNA]</scope>
    <source>
        <strain evidence="1 2">BS-W1</strain>
    </source>
</reference>
<comment type="caution">
    <text evidence="1">The sequence shown here is derived from an EMBL/GenBank/DDBJ whole genome shotgun (WGS) entry which is preliminary data.</text>
</comment>
<gene>
    <name evidence="1" type="ORF">DCM90_06740</name>
</gene>
<sequence length="74" mass="8487">MTQKKTSSNFNKLLEILTSGRAAVTAETLFRKLDTKSPHYSIFSSTDQQYLIRLIEVLMQEISYAQTILIEIFA</sequence>
<organism evidence="1 2">
    <name type="scientific">Levilactobacillus bambusae</name>
    <dbReference type="NCBI Taxonomy" id="2024736"/>
    <lineage>
        <taxon>Bacteria</taxon>
        <taxon>Bacillati</taxon>
        <taxon>Bacillota</taxon>
        <taxon>Bacilli</taxon>
        <taxon>Lactobacillales</taxon>
        <taxon>Lactobacillaceae</taxon>
        <taxon>Levilactobacillus</taxon>
    </lineage>
</organism>
<evidence type="ECO:0000313" key="1">
    <source>
        <dbReference type="EMBL" id="PWF99752.1"/>
    </source>
</evidence>